<dbReference type="Gene3D" id="3.30.2400.10">
    <property type="entry name" value="Major capsid protein gp5"/>
    <property type="match status" value="1"/>
</dbReference>
<protein>
    <submittedName>
        <fullName evidence="3">Phage major capsid protein, HK97 family</fullName>
    </submittedName>
</protein>
<dbReference type="InterPro" id="IPR054612">
    <property type="entry name" value="Phage_capsid-like_C"/>
</dbReference>
<evidence type="ECO:0000313" key="3">
    <source>
        <dbReference type="EMBL" id="SER20022.1"/>
    </source>
</evidence>
<reference evidence="3 4" key="1">
    <citation type="submission" date="2016-10" db="EMBL/GenBank/DDBJ databases">
        <authorList>
            <person name="de Groot N.N."/>
        </authorList>
    </citation>
    <scope>NUCLEOTIDE SEQUENCE [LARGE SCALE GENOMIC DNA]</scope>
    <source>
        <strain evidence="3 4">A52C2</strain>
    </source>
</reference>
<evidence type="ECO:0000313" key="4">
    <source>
        <dbReference type="Proteomes" id="UP000199647"/>
    </source>
</evidence>
<dbReference type="Proteomes" id="UP000199647">
    <property type="component" value="Unassembled WGS sequence"/>
</dbReference>
<comment type="subcellular location">
    <subcellularLocation>
        <location evidence="1">Virion</location>
    </subcellularLocation>
</comment>
<organism evidence="3 4">
    <name type="scientific">Faunimonas pinastri</name>
    <dbReference type="NCBI Taxonomy" id="1855383"/>
    <lineage>
        <taxon>Bacteria</taxon>
        <taxon>Pseudomonadati</taxon>
        <taxon>Pseudomonadota</taxon>
        <taxon>Alphaproteobacteria</taxon>
        <taxon>Hyphomicrobiales</taxon>
        <taxon>Afifellaceae</taxon>
        <taxon>Faunimonas</taxon>
    </lineage>
</organism>
<dbReference type="OrthoDB" id="9786516at2"/>
<dbReference type="STRING" id="1855383.SAMN05216548_11310"/>
<dbReference type="InterPro" id="IPR024455">
    <property type="entry name" value="Phage_capsid"/>
</dbReference>
<name>A0A1H9M8Q9_9HYPH</name>
<dbReference type="SUPFAM" id="SSF56563">
    <property type="entry name" value="Major capsid protein gp5"/>
    <property type="match status" value="1"/>
</dbReference>
<gene>
    <name evidence="3" type="ORF">SAMN05216548_11310</name>
</gene>
<sequence>MNLANSIAPETKAAEPPTSLDVVNAFDEFMSAFESFKDSNDERLGQIERRIGGTDVVTEEKVARISLALDRQKETLDRLVLKNRRPALGGAGRSAVDVSEHKAAFEAYVRHGDMAGLKRLEAKAMSASADADGGYLVPVETASEIDSRLAAISPIRSIAQVRQVSTNLYRKPFATSGTVVGWVGETESRPQTDTPTLVDLEFPVMELYAMPAATQTLLDDSAVDLDQWLASEVDVAFAEQEGAAFVSGDGNKKPKGFLSYPTVDESAWAWGSLGTISTGAAGEFAASNASDVLVDAIYALKAGYRQNANWVMNRKVQAEIRKLKDADGNYLWSPPSTADARATLMNFPIVEAEDMPDLAAGSSSVAFGDFSRGYLIVDRLGVRVLRDPYSQKPYVLFYTTKRVGGGVLDFDAIKLIRFGTV</sequence>
<dbReference type="Pfam" id="PF05065">
    <property type="entry name" value="Phage_capsid"/>
    <property type="match status" value="1"/>
</dbReference>
<dbReference type="Gene3D" id="3.30.2320.10">
    <property type="entry name" value="hypothetical protein PF0899 domain"/>
    <property type="match status" value="1"/>
</dbReference>
<keyword evidence="4" id="KW-1185">Reference proteome</keyword>
<proteinExistence type="predicted"/>
<dbReference type="EMBL" id="FOFG01000013">
    <property type="protein sequence ID" value="SER20022.1"/>
    <property type="molecule type" value="Genomic_DNA"/>
</dbReference>
<dbReference type="AlphaFoldDB" id="A0A1H9M8Q9"/>
<accession>A0A1H9M8Q9</accession>
<dbReference type="NCBIfam" id="TIGR01554">
    <property type="entry name" value="major_cap_HK97"/>
    <property type="match status" value="1"/>
</dbReference>
<dbReference type="RefSeq" id="WP_092498159.1">
    <property type="nucleotide sequence ID" value="NZ_FOFG01000013.1"/>
</dbReference>
<evidence type="ECO:0000256" key="1">
    <source>
        <dbReference type="ARBA" id="ARBA00004328"/>
    </source>
</evidence>
<evidence type="ECO:0000259" key="2">
    <source>
        <dbReference type="Pfam" id="PF05065"/>
    </source>
</evidence>
<feature type="domain" description="Phage capsid-like C-terminal" evidence="2">
    <location>
        <begin position="133"/>
        <end position="418"/>
    </location>
</feature>